<accession>A0ABS4BKD9</accession>
<dbReference type="Gene3D" id="3.30.420.40">
    <property type="match status" value="1"/>
</dbReference>
<dbReference type="InterPro" id="IPR043129">
    <property type="entry name" value="ATPase_NBD"/>
</dbReference>
<dbReference type="Gene3D" id="1.20.58.2240">
    <property type="match status" value="1"/>
</dbReference>
<evidence type="ECO:0000256" key="2">
    <source>
        <dbReference type="ARBA" id="ARBA00022679"/>
    </source>
</evidence>
<gene>
    <name evidence="6" type="ORF">J6595_13250</name>
</gene>
<dbReference type="Pfam" id="PF00370">
    <property type="entry name" value="FGGY_N"/>
    <property type="match status" value="1"/>
</dbReference>
<comment type="caution">
    <text evidence="6">The sequence shown here is derived from an EMBL/GenBank/DDBJ whole genome shotgun (WGS) entry which is preliminary data.</text>
</comment>
<dbReference type="InterPro" id="IPR000577">
    <property type="entry name" value="Carb_kinase_FGGY"/>
</dbReference>
<name>A0ABS4BKD9_9HYPH</name>
<protein>
    <submittedName>
        <fullName evidence="6">FGGY-family carbohydrate kinase</fullName>
    </submittedName>
</protein>
<dbReference type="CDD" id="cd07782">
    <property type="entry name" value="ASKHA_NBD_FGGY_D-RBK"/>
    <property type="match status" value="1"/>
</dbReference>
<dbReference type="RefSeq" id="WP_209595044.1">
    <property type="nucleotide sequence ID" value="NZ_JAGJCF010000009.1"/>
</dbReference>
<dbReference type="InterPro" id="IPR018484">
    <property type="entry name" value="FGGY_N"/>
</dbReference>
<dbReference type="PIRSF" id="PIRSF000538">
    <property type="entry name" value="GlpK"/>
    <property type="match status" value="1"/>
</dbReference>
<dbReference type="PANTHER" id="PTHR43435">
    <property type="entry name" value="RIBULOKINASE"/>
    <property type="match status" value="1"/>
</dbReference>
<organism evidence="6 7">
    <name type="scientific">Jiella mangrovi</name>
    <dbReference type="NCBI Taxonomy" id="2821407"/>
    <lineage>
        <taxon>Bacteria</taxon>
        <taxon>Pseudomonadati</taxon>
        <taxon>Pseudomonadota</taxon>
        <taxon>Alphaproteobacteria</taxon>
        <taxon>Hyphomicrobiales</taxon>
        <taxon>Aurantimonadaceae</taxon>
        <taxon>Jiella</taxon>
    </lineage>
</organism>
<feature type="domain" description="Carbohydrate kinase FGGY N-terminal" evidence="4">
    <location>
        <begin position="5"/>
        <end position="262"/>
    </location>
</feature>
<dbReference type="PANTHER" id="PTHR43435:SF4">
    <property type="entry name" value="FGGY CARBOHYDRATE KINASE DOMAIN-CONTAINING PROTEIN"/>
    <property type="match status" value="1"/>
</dbReference>
<proteinExistence type="inferred from homology"/>
<evidence type="ECO:0000313" key="6">
    <source>
        <dbReference type="EMBL" id="MBP0616549.1"/>
    </source>
</evidence>
<dbReference type="InterPro" id="IPR006003">
    <property type="entry name" value="FGGY_RbtK-like"/>
</dbReference>
<dbReference type="GO" id="GO:0016301">
    <property type="term" value="F:kinase activity"/>
    <property type="evidence" value="ECO:0007669"/>
    <property type="project" value="UniProtKB-KW"/>
</dbReference>
<dbReference type="SUPFAM" id="SSF53067">
    <property type="entry name" value="Actin-like ATPase domain"/>
    <property type="match status" value="2"/>
</dbReference>
<dbReference type="NCBIfam" id="TIGR01315">
    <property type="entry name" value="5C_CHO_kinase"/>
    <property type="match status" value="1"/>
</dbReference>
<dbReference type="InterPro" id="IPR018485">
    <property type="entry name" value="FGGY_C"/>
</dbReference>
<evidence type="ECO:0000256" key="3">
    <source>
        <dbReference type="ARBA" id="ARBA00022777"/>
    </source>
</evidence>
<evidence type="ECO:0000313" key="7">
    <source>
        <dbReference type="Proteomes" id="UP000678276"/>
    </source>
</evidence>
<reference evidence="6 7" key="1">
    <citation type="submission" date="2021-04" db="EMBL/GenBank/DDBJ databases">
        <title>Whole genome sequence of Jiella sp. KSK16Y-1.</title>
        <authorList>
            <person name="Tuo L."/>
        </authorList>
    </citation>
    <scope>NUCLEOTIDE SEQUENCE [LARGE SCALE GENOMIC DNA]</scope>
    <source>
        <strain evidence="6 7">KSK16Y-1</strain>
    </source>
</reference>
<evidence type="ECO:0000259" key="5">
    <source>
        <dbReference type="Pfam" id="PF02782"/>
    </source>
</evidence>
<evidence type="ECO:0000259" key="4">
    <source>
        <dbReference type="Pfam" id="PF00370"/>
    </source>
</evidence>
<dbReference type="EMBL" id="JAGJCF010000009">
    <property type="protein sequence ID" value="MBP0616549.1"/>
    <property type="molecule type" value="Genomic_DNA"/>
</dbReference>
<dbReference type="Pfam" id="PF02782">
    <property type="entry name" value="FGGY_C"/>
    <property type="match status" value="1"/>
</dbReference>
<sequence>MAEAFLGIDVGTGSARAGLFDRAGRLLGSAKRPIRLWREDPNVFEQSSDDIWQAICASVRAALEAAGLSGADVKGLGFDATCSLVVLDGSGRPLSVSRSGDDARNVIVWMDHRALDQTSRINRIGHPVLRYVGGRISPEMETPKLLWLKERLPATYRRAGHFFDLADFLSYRATGSLARSMCTLTCKWTYLAHERRFDASYFHAIGLGELADEGFSRIGSDVVDIATPLGDGLTPEAAEDLGLMPGTPVGASLIDAHAGGVGTVGGGAGSAAGGDGAQADPTEQLAFIMGTSSCTMTLTREPAFVDGVWGPYFGAMVPGFWLLEGGQSAYGAALDFLVPLHPAYPAAERAAAEAGLPVLDFLETLAVEMAGSLEDAAFLGAELTIVPEFLGNRSPEADPHARGVVSGLTLASSRESLVRLFVATLCGLCYGTRQIVEANRAKGVRLGTIVVSGGAGHSPLLRRLLADATGLSVALPQTSEPVLLGSAMVGAVAAGAHAALGAAAAAMCHTGDVLEPAGGKAAEFHAAKFQAYELLQRCERETRAIIRFCSRSPCP</sequence>
<keyword evidence="7" id="KW-1185">Reference proteome</keyword>
<dbReference type="Proteomes" id="UP000678276">
    <property type="component" value="Unassembled WGS sequence"/>
</dbReference>
<keyword evidence="2" id="KW-0808">Transferase</keyword>
<keyword evidence="3 6" id="KW-0418">Kinase</keyword>
<feature type="domain" description="Carbohydrate kinase FGGY C-terminal" evidence="5">
    <location>
        <begin position="286"/>
        <end position="494"/>
    </location>
</feature>
<evidence type="ECO:0000256" key="1">
    <source>
        <dbReference type="ARBA" id="ARBA00009156"/>
    </source>
</evidence>
<comment type="similarity">
    <text evidence="1">Belongs to the FGGY kinase family.</text>
</comment>